<evidence type="ECO:0000313" key="2">
    <source>
        <dbReference type="EMBL" id="TVU27521.1"/>
    </source>
</evidence>
<dbReference type="Proteomes" id="UP000324897">
    <property type="component" value="Chromosome 2"/>
</dbReference>
<reference evidence="2 3" key="1">
    <citation type="journal article" date="2019" name="Sci. Rep.">
        <title>A high-quality genome of Eragrostis curvula grass provides insights into Poaceae evolution and supports new strategies to enhance forage quality.</title>
        <authorList>
            <person name="Carballo J."/>
            <person name="Santos B.A.C.M."/>
            <person name="Zappacosta D."/>
            <person name="Garbus I."/>
            <person name="Selva J.P."/>
            <person name="Gallo C.A."/>
            <person name="Diaz A."/>
            <person name="Albertini E."/>
            <person name="Caccamo M."/>
            <person name="Echenique V."/>
        </authorList>
    </citation>
    <scope>NUCLEOTIDE SEQUENCE [LARGE SCALE GENOMIC DNA]</scope>
    <source>
        <strain evidence="3">cv. Victoria</strain>
        <tissue evidence="2">Leaf</tissue>
    </source>
</reference>
<organism evidence="2 3">
    <name type="scientific">Eragrostis curvula</name>
    <name type="common">weeping love grass</name>
    <dbReference type="NCBI Taxonomy" id="38414"/>
    <lineage>
        <taxon>Eukaryota</taxon>
        <taxon>Viridiplantae</taxon>
        <taxon>Streptophyta</taxon>
        <taxon>Embryophyta</taxon>
        <taxon>Tracheophyta</taxon>
        <taxon>Spermatophyta</taxon>
        <taxon>Magnoliopsida</taxon>
        <taxon>Liliopsida</taxon>
        <taxon>Poales</taxon>
        <taxon>Poaceae</taxon>
        <taxon>PACMAD clade</taxon>
        <taxon>Chloridoideae</taxon>
        <taxon>Eragrostideae</taxon>
        <taxon>Eragrostidinae</taxon>
        <taxon>Eragrostis</taxon>
    </lineage>
</organism>
<evidence type="ECO:0000256" key="1">
    <source>
        <dbReference type="SAM" id="MobiDB-lite"/>
    </source>
</evidence>
<dbReference type="Gramene" id="TVU27521">
    <property type="protein sequence ID" value="TVU27521"/>
    <property type="gene ID" value="EJB05_30138"/>
</dbReference>
<name>A0A5J9UW55_9POAL</name>
<feature type="region of interest" description="Disordered" evidence="1">
    <location>
        <begin position="1"/>
        <end position="37"/>
    </location>
</feature>
<dbReference type="AlphaFoldDB" id="A0A5J9UW55"/>
<comment type="caution">
    <text evidence="2">The sequence shown here is derived from an EMBL/GenBank/DDBJ whole genome shotgun (WGS) entry which is preliminary data.</text>
</comment>
<feature type="non-terminal residue" evidence="2">
    <location>
        <position position="152"/>
    </location>
</feature>
<gene>
    <name evidence="2" type="ORF">EJB05_30138</name>
</gene>
<dbReference type="EMBL" id="RWGY01000013">
    <property type="protein sequence ID" value="TVU27521.1"/>
    <property type="molecule type" value="Genomic_DNA"/>
</dbReference>
<protein>
    <submittedName>
        <fullName evidence="2">Uncharacterized protein</fullName>
    </submittedName>
</protein>
<feature type="non-terminal residue" evidence="2">
    <location>
        <position position="1"/>
    </location>
</feature>
<accession>A0A5J9UW55</accession>
<proteinExistence type="predicted"/>
<keyword evidence="3" id="KW-1185">Reference proteome</keyword>
<sequence>RTNELQLKEKKRTKLCSPPLPAPQSVPCHRPTSPKAAAPLCRSCRRPFFTQRPPPCFLKQPPPLPEAAAAAAQREERTAQLQLVDHAAGCLDSGGPDALQLKSMENPSQIPDGCCCTTSFKIKENLKTLFMYSTGQPKANNEKHDSFSFYSN</sequence>
<evidence type="ECO:0000313" key="3">
    <source>
        <dbReference type="Proteomes" id="UP000324897"/>
    </source>
</evidence>